<dbReference type="EMBL" id="FPHP01000030">
    <property type="protein sequence ID" value="SFV75376.1"/>
    <property type="molecule type" value="Genomic_DNA"/>
</dbReference>
<dbReference type="Pfam" id="PF15956">
    <property type="entry name" value="DUF4760"/>
    <property type="match status" value="1"/>
</dbReference>
<gene>
    <name evidence="2" type="ORF">MNB_SM-3-1077</name>
    <name evidence="1" type="ORF">MNB_SV-14-947</name>
</gene>
<name>A0A1W1D4N8_9ZZZZ</name>
<dbReference type="EMBL" id="FPHN01000212">
    <property type="protein sequence ID" value="SFV66738.1"/>
    <property type="molecule type" value="Genomic_DNA"/>
</dbReference>
<dbReference type="AlphaFoldDB" id="A0A1W1D4N8"/>
<organism evidence="2">
    <name type="scientific">hydrothermal vent metagenome</name>
    <dbReference type="NCBI Taxonomy" id="652676"/>
    <lineage>
        <taxon>unclassified sequences</taxon>
        <taxon>metagenomes</taxon>
        <taxon>ecological metagenomes</taxon>
    </lineage>
</organism>
<dbReference type="InterPro" id="IPR031876">
    <property type="entry name" value="DUF4760"/>
</dbReference>
<evidence type="ECO:0000313" key="2">
    <source>
        <dbReference type="EMBL" id="SFV75376.1"/>
    </source>
</evidence>
<proteinExistence type="predicted"/>
<sequence>MNDKVLRDDVAKMLGFVNKFAVGIKYDVFNIYLVNDLAGKLFIQTFQQFYPYIERVREDYKGFYKDYEELVYKLEEIRYGKKQDPSLQNLEIEKNSYEYYHFPKDFGKYLFTIFKA</sequence>
<evidence type="ECO:0000313" key="1">
    <source>
        <dbReference type="EMBL" id="SFV66738.1"/>
    </source>
</evidence>
<protein>
    <submittedName>
        <fullName evidence="2">Uncharacterized protein</fullName>
    </submittedName>
</protein>
<accession>A0A1W1D4N8</accession>
<reference evidence="2" key="1">
    <citation type="submission" date="2016-10" db="EMBL/GenBank/DDBJ databases">
        <authorList>
            <person name="de Groot N.N."/>
        </authorList>
    </citation>
    <scope>NUCLEOTIDE SEQUENCE</scope>
</reference>